<dbReference type="Proteomes" id="UP000295135">
    <property type="component" value="Unassembled WGS sequence"/>
</dbReference>
<accession>A0A4R3JXZ7</accession>
<evidence type="ECO:0000256" key="1">
    <source>
        <dbReference type="SAM" id="Phobius"/>
    </source>
</evidence>
<keyword evidence="1" id="KW-1133">Transmembrane helix</keyword>
<protein>
    <submittedName>
        <fullName evidence="2">Uncharacterized protein</fullName>
    </submittedName>
</protein>
<evidence type="ECO:0000313" key="2">
    <source>
        <dbReference type="EMBL" id="TCS73389.1"/>
    </source>
</evidence>
<keyword evidence="1" id="KW-0812">Transmembrane</keyword>
<keyword evidence="3" id="KW-1185">Reference proteome</keyword>
<gene>
    <name evidence="2" type="ORF">EDC61_102159</name>
</gene>
<evidence type="ECO:0000313" key="3">
    <source>
        <dbReference type="Proteomes" id="UP000295135"/>
    </source>
</evidence>
<dbReference type="EMBL" id="SLZY01000002">
    <property type="protein sequence ID" value="TCS73389.1"/>
    <property type="molecule type" value="Genomic_DNA"/>
</dbReference>
<sequence>MHSTQTKDFCLAPGILTLAAATWLALVVWVAQMA</sequence>
<feature type="transmembrane region" description="Helical" evidence="1">
    <location>
        <begin position="9"/>
        <end position="31"/>
    </location>
</feature>
<name>A0A4R3JXZ7_9PROT</name>
<comment type="caution">
    <text evidence="2">The sequence shown here is derived from an EMBL/GenBank/DDBJ whole genome shotgun (WGS) entry which is preliminary data.</text>
</comment>
<organism evidence="2 3">
    <name type="scientific">Sulfuritortus calidifontis</name>
    <dbReference type="NCBI Taxonomy" id="1914471"/>
    <lineage>
        <taxon>Bacteria</taxon>
        <taxon>Pseudomonadati</taxon>
        <taxon>Pseudomonadota</taxon>
        <taxon>Betaproteobacteria</taxon>
        <taxon>Nitrosomonadales</taxon>
        <taxon>Thiobacillaceae</taxon>
        <taxon>Sulfuritortus</taxon>
    </lineage>
</organism>
<dbReference type="AlphaFoldDB" id="A0A4R3JXZ7"/>
<proteinExistence type="predicted"/>
<reference evidence="2 3" key="1">
    <citation type="submission" date="2019-03" db="EMBL/GenBank/DDBJ databases">
        <title>Genomic Encyclopedia of Type Strains, Phase IV (KMG-IV): sequencing the most valuable type-strain genomes for metagenomic binning, comparative biology and taxonomic classification.</title>
        <authorList>
            <person name="Goeker M."/>
        </authorList>
    </citation>
    <scope>NUCLEOTIDE SEQUENCE [LARGE SCALE GENOMIC DNA]</scope>
    <source>
        <strain evidence="2 3">DSM 103923</strain>
    </source>
</reference>
<keyword evidence="1" id="KW-0472">Membrane</keyword>